<dbReference type="STRING" id="658429.L8GA46"/>
<dbReference type="HOGENOM" id="CLU_055482_0_0_1"/>
<dbReference type="Proteomes" id="UP000011064">
    <property type="component" value="Unassembled WGS sequence"/>
</dbReference>
<dbReference type="PANTHER" id="PTHR12242:SF1">
    <property type="entry name" value="MYND-TYPE DOMAIN-CONTAINING PROTEIN"/>
    <property type="match status" value="1"/>
</dbReference>
<evidence type="ECO:0000313" key="2">
    <source>
        <dbReference type="EMBL" id="ELR09952.1"/>
    </source>
</evidence>
<organism evidence="2 3">
    <name type="scientific">Pseudogymnoascus destructans (strain ATCC MYA-4855 / 20631-21)</name>
    <name type="common">Bat white-nose syndrome fungus</name>
    <name type="synonym">Geomyces destructans</name>
    <dbReference type="NCBI Taxonomy" id="658429"/>
    <lineage>
        <taxon>Eukaryota</taxon>
        <taxon>Fungi</taxon>
        <taxon>Dikarya</taxon>
        <taxon>Ascomycota</taxon>
        <taxon>Pezizomycotina</taxon>
        <taxon>Leotiomycetes</taxon>
        <taxon>Thelebolales</taxon>
        <taxon>Thelebolaceae</taxon>
        <taxon>Pseudogymnoascus</taxon>
    </lineage>
</organism>
<name>L8GA46_PSED2</name>
<reference evidence="3" key="1">
    <citation type="submission" date="2010-09" db="EMBL/GenBank/DDBJ databases">
        <title>The genome sequence of Geomyces destructans 20631-21.</title>
        <authorList>
            <consortium name="The Broad Institute Genome Sequencing Platform"/>
            <person name="Cuomo C.A."/>
            <person name="Blehert D.S."/>
            <person name="Lorch J.M."/>
            <person name="Young S.K."/>
            <person name="Zeng Q."/>
            <person name="Gargeya S."/>
            <person name="Fitzgerald M."/>
            <person name="Haas B."/>
            <person name="Abouelleil A."/>
            <person name="Alvarado L."/>
            <person name="Arachchi H.M."/>
            <person name="Berlin A."/>
            <person name="Brown A."/>
            <person name="Chapman S.B."/>
            <person name="Chen Z."/>
            <person name="Dunbar C."/>
            <person name="Freedman E."/>
            <person name="Gearin G."/>
            <person name="Gellesch M."/>
            <person name="Goldberg J."/>
            <person name="Griggs A."/>
            <person name="Gujja S."/>
            <person name="Heiman D."/>
            <person name="Howarth C."/>
            <person name="Larson L."/>
            <person name="Lui A."/>
            <person name="MacDonald P.J.P."/>
            <person name="Montmayeur A."/>
            <person name="Murphy C."/>
            <person name="Neiman D."/>
            <person name="Pearson M."/>
            <person name="Priest M."/>
            <person name="Roberts A."/>
            <person name="Saif S."/>
            <person name="Shea T."/>
            <person name="Shenoy N."/>
            <person name="Sisk P."/>
            <person name="Stolte C."/>
            <person name="Sykes S."/>
            <person name="Wortman J."/>
            <person name="Nusbaum C."/>
            <person name="Birren B."/>
        </authorList>
    </citation>
    <scope>NUCLEOTIDE SEQUENCE [LARGE SCALE GENOMIC DNA]</scope>
    <source>
        <strain evidence="3">ATCC MYA-4855 / 20631-21</strain>
    </source>
</reference>
<evidence type="ECO:0000313" key="3">
    <source>
        <dbReference type="Proteomes" id="UP000011064"/>
    </source>
</evidence>
<dbReference type="InParanoid" id="L8GA46"/>
<dbReference type="EMBL" id="GL573176">
    <property type="protein sequence ID" value="ELR09952.1"/>
    <property type="molecule type" value="Genomic_DNA"/>
</dbReference>
<dbReference type="AlphaFoldDB" id="L8GA46"/>
<keyword evidence="1" id="KW-0472">Membrane</keyword>
<feature type="transmembrane region" description="Helical" evidence="1">
    <location>
        <begin position="78"/>
        <end position="96"/>
    </location>
</feature>
<feature type="transmembrane region" description="Helical" evidence="1">
    <location>
        <begin position="168"/>
        <end position="191"/>
    </location>
</feature>
<sequence>MTSHPGPHLHPSHPGELHSIFLRAFHSPWSGIGRRLALAIRGFISLYMTVTFIMVMAWQARTEAALSMVLFKFETISFFWQVVYSWITFTWAFMHIMSPCQSGTQDDGFMDSLKIAFRYPLTDRWRQLFSIIYTGAVSLPNVVTLVYWTIVVPHDVVDVGDLFNNGDLQSFCVLNLYCISLVVALIELFFLSSIKPPGPFFVHILWFSAIAVTYYVWAFLGHIMTGNYVYFFLDPEKIGEENVAFGLIAFVALLNIFYGVAYGMSDARDAITGPLEILGTLQLP</sequence>
<evidence type="ECO:0000256" key="1">
    <source>
        <dbReference type="SAM" id="Phobius"/>
    </source>
</evidence>
<feature type="non-terminal residue" evidence="2">
    <location>
        <position position="1"/>
    </location>
</feature>
<gene>
    <name evidence="2" type="ORF">GMDG_00710</name>
</gene>
<dbReference type="GO" id="GO:0016020">
    <property type="term" value="C:membrane"/>
    <property type="evidence" value="ECO:0007669"/>
    <property type="project" value="TreeGrafter"/>
</dbReference>
<protein>
    <submittedName>
        <fullName evidence="2">Uncharacterized protein</fullName>
    </submittedName>
</protein>
<feature type="transmembrane region" description="Helical" evidence="1">
    <location>
        <begin position="128"/>
        <end position="148"/>
    </location>
</feature>
<accession>L8GA46</accession>
<dbReference type="VEuPathDB" id="FungiDB:GMDG_00710"/>
<feature type="transmembrane region" description="Helical" evidence="1">
    <location>
        <begin position="38"/>
        <end position="58"/>
    </location>
</feature>
<feature type="transmembrane region" description="Helical" evidence="1">
    <location>
        <begin position="200"/>
        <end position="223"/>
    </location>
</feature>
<keyword evidence="3" id="KW-1185">Reference proteome</keyword>
<dbReference type="OrthoDB" id="5293596at2759"/>
<feature type="transmembrane region" description="Helical" evidence="1">
    <location>
        <begin position="243"/>
        <end position="261"/>
    </location>
</feature>
<proteinExistence type="predicted"/>
<keyword evidence="1" id="KW-1133">Transmembrane helix</keyword>
<keyword evidence="1" id="KW-0812">Transmembrane</keyword>
<dbReference type="PANTHER" id="PTHR12242">
    <property type="entry name" value="OS02G0130600 PROTEIN-RELATED"/>
    <property type="match status" value="1"/>
</dbReference>